<evidence type="ECO:0000256" key="1">
    <source>
        <dbReference type="ARBA" id="ARBA00006347"/>
    </source>
</evidence>
<accession>A0A7G3ZDD0</accession>
<evidence type="ECO:0000256" key="2">
    <source>
        <dbReference type="ARBA" id="ARBA00022729"/>
    </source>
</evidence>
<dbReference type="SUPFAM" id="SSF52833">
    <property type="entry name" value="Thioredoxin-like"/>
    <property type="match status" value="1"/>
</dbReference>
<comment type="similarity">
    <text evidence="1">Belongs to the protein disulfide isomerase family.</text>
</comment>
<dbReference type="OrthoDB" id="10264505at2759"/>
<dbReference type="AlphaFoldDB" id="A0A7G3ZDD0"/>
<feature type="signal peptide" evidence="3">
    <location>
        <begin position="1"/>
        <end position="19"/>
    </location>
</feature>
<gene>
    <name evidence="5" type="ORF">HG536_0B03790</name>
</gene>
<dbReference type="GO" id="GO:0005783">
    <property type="term" value="C:endoplasmic reticulum"/>
    <property type="evidence" value="ECO:0007669"/>
    <property type="project" value="TreeGrafter"/>
</dbReference>
<dbReference type="InterPro" id="IPR013766">
    <property type="entry name" value="Thioredoxin_domain"/>
</dbReference>
<dbReference type="GO" id="GO:0003756">
    <property type="term" value="F:protein disulfide isomerase activity"/>
    <property type="evidence" value="ECO:0007669"/>
    <property type="project" value="TreeGrafter"/>
</dbReference>
<sequence>MLRFANGWGVVFLLLRVSALEFGSTGELYQELLRTECYTLVYVYAVGCHWCQRLDPQFDRLAALFGRDAVQFGRIEGRRSRNFSRDFNVESYPQLLLFAPGRPGDGLLPQDLLMGVYHGPMEFTAIAHYVGEQTGQMPEWPQARGNTLQLADGESLEKLYRQLNGRWRRALGLPLAPRSGLASSPVVLFFVSPWMGSRHRELFLQDPASNAIGQLGKQGGPSAQLWTVDCTREQWSGLVNEFRVSGAPKVFILPQSDNENGAVVAVDLLEYDRQVWQHELELLSRLLDAAVGEDHRALSSMSQEFHSINVYDSLQDMQLQFKKERDRSIDDGDGGDDQVVEQLVARIRCM</sequence>
<dbReference type="InterPro" id="IPR036249">
    <property type="entry name" value="Thioredoxin-like_sf"/>
</dbReference>
<protein>
    <recommendedName>
        <fullName evidence="4">Thioredoxin domain-containing protein</fullName>
    </recommendedName>
</protein>
<dbReference type="EMBL" id="CP059247">
    <property type="protein sequence ID" value="QLL31516.1"/>
    <property type="molecule type" value="Genomic_DNA"/>
</dbReference>
<evidence type="ECO:0000259" key="4">
    <source>
        <dbReference type="Pfam" id="PF00085"/>
    </source>
</evidence>
<feature type="chain" id="PRO_5028828707" description="Thioredoxin domain-containing protein" evidence="3">
    <location>
        <begin position="20"/>
        <end position="350"/>
    </location>
</feature>
<keyword evidence="2 3" id="KW-0732">Signal</keyword>
<dbReference type="Gene3D" id="3.40.30.10">
    <property type="entry name" value="Glutaredoxin"/>
    <property type="match status" value="1"/>
</dbReference>
<dbReference type="Proteomes" id="UP000515788">
    <property type="component" value="Chromosome 2"/>
</dbReference>
<evidence type="ECO:0000313" key="5">
    <source>
        <dbReference type="EMBL" id="QLL31516.1"/>
    </source>
</evidence>
<dbReference type="RefSeq" id="XP_037138191.1">
    <property type="nucleotide sequence ID" value="XM_037282296.1"/>
</dbReference>
<dbReference type="GO" id="GO:0006457">
    <property type="term" value="P:protein folding"/>
    <property type="evidence" value="ECO:0007669"/>
    <property type="project" value="TreeGrafter"/>
</dbReference>
<keyword evidence="6" id="KW-1185">Reference proteome</keyword>
<dbReference type="CDD" id="cd02961">
    <property type="entry name" value="PDI_a_family"/>
    <property type="match status" value="1"/>
</dbReference>
<dbReference type="PANTHER" id="PTHR45672:SF3">
    <property type="entry name" value="THIOREDOXIN DOMAIN-CONTAINING PROTEIN 5"/>
    <property type="match status" value="1"/>
</dbReference>
<organism evidence="5 6">
    <name type="scientific">Torulaspora globosa</name>
    <dbReference type="NCBI Taxonomy" id="48254"/>
    <lineage>
        <taxon>Eukaryota</taxon>
        <taxon>Fungi</taxon>
        <taxon>Dikarya</taxon>
        <taxon>Ascomycota</taxon>
        <taxon>Saccharomycotina</taxon>
        <taxon>Saccharomycetes</taxon>
        <taxon>Saccharomycetales</taxon>
        <taxon>Saccharomycetaceae</taxon>
        <taxon>Torulaspora</taxon>
    </lineage>
</organism>
<evidence type="ECO:0000313" key="6">
    <source>
        <dbReference type="Proteomes" id="UP000515788"/>
    </source>
</evidence>
<dbReference type="GeneID" id="59324635"/>
<reference evidence="5 6" key="1">
    <citation type="submission" date="2020-06" db="EMBL/GenBank/DDBJ databases">
        <title>The yeast mating-type switching endonuclease HO is a domesticated member of an unorthodox homing genetic element family.</title>
        <authorList>
            <person name="Coughlan A.Y."/>
            <person name="Lombardi L."/>
            <person name="Braun-Galleani S."/>
            <person name="Martos A.R."/>
            <person name="Galeote V."/>
            <person name="Bigey F."/>
            <person name="Dequin S."/>
            <person name="Byrne K.P."/>
            <person name="Wolfe K.H."/>
        </authorList>
    </citation>
    <scope>NUCLEOTIDE SEQUENCE [LARGE SCALE GENOMIC DNA]</scope>
    <source>
        <strain evidence="5 6">CBS764</strain>
    </source>
</reference>
<dbReference type="InterPro" id="IPR051063">
    <property type="entry name" value="PDI"/>
</dbReference>
<dbReference type="Pfam" id="PF00085">
    <property type="entry name" value="Thioredoxin"/>
    <property type="match status" value="1"/>
</dbReference>
<dbReference type="PANTHER" id="PTHR45672">
    <property type="entry name" value="PROTEIN DISULFIDE-ISOMERASE C17H9.14C-RELATED"/>
    <property type="match status" value="1"/>
</dbReference>
<proteinExistence type="inferred from homology"/>
<evidence type="ECO:0000256" key="3">
    <source>
        <dbReference type="SAM" id="SignalP"/>
    </source>
</evidence>
<dbReference type="KEGG" id="tgb:HG536_0B03790"/>
<feature type="domain" description="Thioredoxin" evidence="4">
    <location>
        <begin position="29"/>
        <end position="102"/>
    </location>
</feature>
<name>A0A7G3ZDD0_9SACH</name>